<comment type="caution">
    <text evidence="2">The sequence shown here is derived from an EMBL/GenBank/DDBJ whole genome shotgun (WGS) entry which is preliminary data.</text>
</comment>
<organism evidence="2 3">
    <name type="scientific">Salix suchowensis</name>
    <dbReference type="NCBI Taxonomy" id="1278906"/>
    <lineage>
        <taxon>Eukaryota</taxon>
        <taxon>Viridiplantae</taxon>
        <taxon>Streptophyta</taxon>
        <taxon>Embryophyta</taxon>
        <taxon>Tracheophyta</taxon>
        <taxon>Spermatophyta</taxon>
        <taxon>Magnoliopsida</taxon>
        <taxon>eudicotyledons</taxon>
        <taxon>Gunneridae</taxon>
        <taxon>Pentapetalae</taxon>
        <taxon>rosids</taxon>
        <taxon>fabids</taxon>
        <taxon>Malpighiales</taxon>
        <taxon>Salicaceae</taxon>
        <taxon>Saliceae</taxon>
        <taxon>Salix</taxon>
    </lineage>
</organism>
<name>A0ABQ8ZYZ2_9ROSI</name>
<reference evidence="2" key="2">
    <citation type="journal article" date="2023" name="Int. J. Mol. Sci.">
        <title>De Novo Assembly and Annotation of 11 Diverse Shrub Willow (Salix) Genomes Reveals Novel Gene Organization in Sex-Linked Regions.</title>
        <authorList>
            <person name="Hyden B."/>
            <person name="Feng K."/>
            <person name="Yates T.B."/>
            <person name="Jawdy S."/>
            <person name="Cereghino C."/>
            <person name="Smart L.B."/>
            <person name="Muchero W."/>
        </authorList>
    </citation>
    <scope>NUCLEOTIDE SEQUENCE</scope>
    <source>
        <tissue evidence="2">Shoot tip</tissue>
    </source>
</reference>
<feature type="region of interest" description="Disordered" evidence="1">
    <location>
        <begin position="120"/>
        <end position="268"/>
    </location>
</feature>
<feature type="compositionally biased region" description="Basic and acidic residues" evidence="1">
    <location>
        <begin position="157"/>
        <end position="179"/>
    </location>
</feature>
<feature type="compositionally biased region" description="Polar residues" evidence="1">
    <location>
        <begin position="120"/>
        <end position="134"/>
    </location>
</feature>
<dbReference type="PANTHER" id="PTHR37736">
    <property type="entry name" value="GLYCINE-RICH PROTEIN"/>
    <property type="match status" value="1"/>
</dbReference>
<protein>
    <submittedName>
        <fullName evidence="2">Uncharacterized protein</fullName>
    </submittedName>
</protein>
<reference evidence="2" key="1">
    <citation type="submission" date="2022-10" db="EMBL/GenBank/DDBJ databases">
        <authorList>
            <person name="Hyden B.L."/>
            <person name="Feng K."/>
            <person name="Yates T."/>
            <person name="Jawdy S."/>
            <person name="Smart L.B."/>
            <person name="Muchero W."/>
        </authorList>
    </citation>
    <scope>NUCLEOTIDE SEQUENCE</scope>
    <source>
        <tissue evidence="2">Shoot tip</tissue>
    </source>
</reference>
<proteinExistence type="predicted"/>
<evidence type="ECO:0000313" key="3">
    <source>
        <dbReference type="Proteomes" id="UP001141253"/>
    </source>
</evidence>
<dbReference type="Proteomes" id="UP001141253">
    <property type="component" value="Chromosome 10"/>
</dbReference>
<accession>A0ABQ8ZYZ2</accession>
<keyword evidence="3" id="KW-1185">Reference proteome</keyword>
<evidence type="ECO:0000256" key="1">
    <source>
        <dbReference type="SAM" id="MobiDB-lite"/>
    </source>
</evidence>
<gene>
    <name evidence="2" type="ORF">OIU77_014759</name>
</gene>
<sequence>MEHAKLWLANSDQPIDSTTNVSYAELRERLNKIMASDYFTTTPEMKAPVEVAAAAGNYVPFQVPFSVPVQVDDSVAQYQPKFLFSIIRHMLLREVITTKLPVMWAIINILFSFFGEQETESFQQETGDEQSSSTEEPHKDEQETVNLAEVVLDQEEQDKPSTEVEVDHNQRELEPEKQNVNRRFYQNPRGGRGGGNGGRRGYSNGRGGRSGGRGVGGYQNGRNQYYDQPGNFHQRNYYNNRGRGGRGGGHTYNTGQSGHAPADAGVES</sequence>
<dbReference type="PANTHER" id="PTHR37736:SF1">
    <property type="entry name" value="GLYCINE-RICH PROTEIN"/>
    <property type="match status" value="1"/>
</dbReference>
<dbReference type="EMBL" id="JAPFFI010000024">
    <property type="protein sequence ID" value="KAJ6313312.1"/>
    <property type="molecule type" value="Genomic_DNA"/>
</dbReference>
<evidence type="ECO:0000313" key="2">
    <source>
        <dbReference type="EMBL" id="KAJ6313312.1"/>
    </source>
</evidence>
<feature type="compositionally biased region" description="Gly residues" evidence="1">
    <location>
        <begin position="190"/>
        <end position="219"/>
    </location>
</feature>